<dbReference type="KEGG" id="cmh:VO01_00510"/>
<dbReference type="Gene3D" id="3.40.50.1110">
    <property type="entry name" value="SGNH hydrolase"/>
    <property type="match status" value="1"/>
</dbReference>
<evidence type="ECO:0000313" key="2">
    <source>
        <dbReference type="Proteomes" id="UP000032604"/>
    </source>
</evidence>
<proteinExistence type="predicted"/>
<dbReference type="SUPFAM" id="SSF52266">
    <property type="entry name" value="SGNH hydrolase"/>
    <property type="match status" value="1"/>
</dbReference>
<dbReference type="InterPro" id="IPR036514">
    <property type="entry name" value="SGNH_hydro_sf"/>
</dbReference>
<dbReference type="HOGENOM" id="CLU_094883_0_0_11"/>
<dbReference type="EMBL" id="CP011043">
    <property type="protein sequence ID" value="AJW77834.1"/>
    <property type="molecule type" value="Genomic_DNA"/>
</dbReference>
<reference evidence="1 2" key="1">
    <citation type="journal article" date="2015" name="Genome Announc.">
        <title>Complete Genome Sequence of Clavibacter michiganensis subsp. insidiosus R1-1 Using PacBio Single-Molecule Real-Time Technology.</title>
        <authorList>
            <person name="Lu Y."/>
            <person name="Samac D.A."/>
            <person name="Glazebrook J."/>
            <person name="Ishimaru C.A."/>
        </authorList>
    </citation>
    <scope>NUCLEOTIDE SEQUENCE [LARGE SCALE GENOMIC DNA]</scope>
    <source>
        <strain evidence="1 2">R1-1</strain>
    </source>
</reference>
<gene>
    <name evidence="1" type="ORF">VO01_00510</name>
</gene>
<dbReference type="PATRIC" id="fig|33014.5.peg.114"/>
<dbReference type="RefSeq" id="WP_045526092.1">
    <property type="nucleotide sequence ID" value="NZ_CP011043.1"/>
</dbReference>
<dbReference type="OrthoDB" id="9804395at2"/>
<protein>
    <recommendedName>
        <fullName evidence="3">SGNH/GDSL hydrolase family protein</fullName>
    </recommendedName>
</protein>
<dbReference type="Proteomes" id="UP000032604">
    <property type="component" value="Chromosome"/>
</dbReference>
<organism evidence="1 2">
    <name type="scientific">Clavibacter michiganensis subsp. insidiosus</name>
    <dbReference type="NCBI Taxonomy" id="33014"/>
    <lineage>
        <taxon>Bacteria</taxon>
        <taxon>Bacillati</taxon>
        <taxon>Actinomycetota</taxon>
        <taxon>Actinomycetes</taxon>
        <taxon>Micrococcales</taxon>
        <taxon>Microbacteriaceae</taxon>
        <taxon>Clavibacter</taxon>
    </lineage>
</organism>
<name>A0A0D5CEW9_9MICO</name>
<evidence type="ECO:0008006" key="3">
    <source>
        <dbReference type="Google" id="ProtNLM"/>
    </source>
</evidence>
<dbReference type="AlphaFoldDB" id="A0A0D5CEW9"/>
<accession>A0A0D5CEW9</accession>
<sequence length="246" mass="26768">MRRLLAPLLHVIALPGIAARVGEFLYRRSDASGDILPDDAAHGIVEGPDPDRIAVVGETGMISLGVRTHQIALPAFLARHHATRTGRGVAWSIAPLPGSRLREAPAVIARVEGDLARADAVVILAGITDVLRVTSVRAWRRQMRVAIDALRAHLPRDAWILVADIPPLDNAGSLSRPARLAAGVHAQALNRHTRDVIDGLPCTRAVPFPEELTRALWRPESEESRYQRTYRSWGAHLSEALADARA</sequence>
<evidence type="ECO:0000313" key="1">
    <source>
        <dbReference type="EMBL" id="AJW77834.1"/>
    </source>
</evidence>